<dbReference type="CDD" id="cd05713">
    <property type="entry name" value="IgV_MOG_like"/>
    <property type="match status" value="1"/>
</dbReference>
<evidence type="ECO:0000313" key="7">
    <source>
        <dbReference type="Ensembl" id="ENSPCOP00000001813.1"/>
    </source>
</evidence>
<organism evidence="7 8">
    <name type="scientific">Propithecus coquereli</name>
    <name type="common">Coquerel's sifaka</name>
    <name type="synonym">Propithecus verreauxi coquereli</name>
    <dbReference type="NCBI Taxonomy" id="379532"/>
    <lineage>
        <taxon>Eukaryota</taxon>
        <taxon>Metazoa</taxon>
        <taxon>Chordata</taxon>
        <taxon>Craniata</taxon>
        <taxon>Vertebrata</taxon>
        <taxon>Euteleostomi</taxon>
        <taxon>Mammalia</taxon>
        <taxon>Eutheria</taxon>
        <taxon>Euarchontoglires</taxon>
        <taxon>Primates</taxon>
        <taxon>Strepsirrhini</taxon>
        <taxon>Lemuriformes</taxon>
        <taxon>Indriidae</taxon>
        <taxon>Propithecus</taxon>
    </lineage>
</organism>
<dbReference type="GO" id="GO:0005102">
    <property type="term" value="F:signaling receptor binding"/>
    <property type="evidence" value="ECO:0007669"/>
    <property type="project" value="TreeGrafter"/>
</dbReference>
<evidence type="ECO:0000313" key="8">
    <source>
        <dbReference type="Proteomes" id="UP000233160"/>
    </source>
</evidence>
<sequence length="226" mass="25603">TEPAASLHFSLPASLLLPLLSLLALVSAQFTVQGPADPILAMVGENTTLHCHLSPEKNAEDMEVRWFRSQFSPAVLVYKGGRERAEEQMEEYRGRTTLVSKDISRGRVALLIHNVTAQENGIYRCYFQEGRSYDEAIIHLKVAKSFMPSISPWVVILALILAILIILMAVSICYIKKLHREKKILSGEKKGELEGKEFQLQEELREFRWRRTLLHAVCELPGTKAF</sequence>
<keyword evidence="3" id="KW-0393">Immunoglobulin domain</keyword>
<dbReference type="SMART" id="SM00409">
    <property type="entry name" value="IG"/>
    <property type="match status" value="1"/>
</dbReference>
<dbReference type="FunFam" id="2.60.40.10:FF:000208">
    <property type="entry name" value="Butyrophilin subfamily 1 member A1"/>
    <property type="match status" value="1"/>
</dbReference>
<dbReference type="InterPro" id="IPR036179">
    <property type="entry name" value="Ig-like_dom_sf"/>
</dbReference>
<dbReference type="GO" id="GO:0050852">
    <property type="term" value="P:T cell receptor signaling pathway"/>
    <property type="evidence" value="ECO:0007669"/>
    <property type="project" value="TreeGrafter"/>
</dbReference>
<keyword evidence="2 4" id="KW-0472">Membrane</keyword>
<dbReference type="InterPro" id="IPR013783">
    <property type="entry name" value="Ig-like_fold"/>
</dbReference>
<dbReference type="Pfam" id="PF07686">
    <property type="entry name" value="V-set"/>
    <property type="match status" value="1"/>
</dbReference>
<dbReference type="GO" id="GO:0001817">
    <property type="term" value="P:regulation of cytokine production"/>
    <property type="evidence" value="ECO:0007669"/>
    <property type="project" value="TreeGrafter"/>
</dbReference>
<dbReference type="AlphaFoldDB" id="A0A2K6EJA2"/>
<keyword evidence="4" id="KW-1133">Transmembrane helix</keyword>
<keyword evidence="5" id="KW-0732">Signal</keyword>
<dbReference type="InterPro" id="IPR003599">
    <property type="entry name" value="Ig_sub"/>
</dbReference>
<dbReference type="GeneTree" id="ENSGT00940000158017"/>
<feature type="transmembrane region" description="Helical" evidence="4">
    <location>
        <begin position="153"/>
        <end position="175"/>
    </location>
</feature>
<keyword evidence="4" id="KW-0812">Transmembrane</keyword>
<dbReference type="Ensembl" id="ENSPCOT00000006356.1">
    <property type="protein sequence ID" value="ENSPCOP00000001813.1"/>
    <property type="gene ID" value="ENSPCOG00000005592.1"/>
</dbReference>
<proteinExistence type="predicted"/>
<accession>A0A2K6EJA2</accession>
<evidence type="ECO:0000256" key="4">
    <source>
        <dbReference type="SAM" id="Phobius"/>
    </source>
</evidence>
<evidence type="ECO:0000256" key="2">
    <source>
        <dbReference type="ARBA" id="ARBA00023136"/>
    </source>
</evidence>
<dbReference type="PROSITE" id="PS50835">
    <property type="entry name" value="IG_LIKE"/>
    <property type="match status" value="1"/>
</dbReference>
<evidence type="ECO:0000259" key="6">
    <source>
        <dbReference type="PROSITE" id="PS50835"/>
    </source>
</evidence>
<reference evidence="7" key="2">
    <citation type="submission" date="2025-09" db="UniProtKB">
        <authorList>
            <consortium name="Ensembl"/>
        </authorList>
    </citation>
    <scope>IDENTIFICATION</scope>
</reference>
<name>A0A2K6EJA2_PROCO</name>
<dbReference type="InterPro" id="IPR007110">
    <property type="entry name" value="Ig-like_dom"/>
</dbReference>
<evidence type="ECO:0000256" key="1">
    <source>
        <dbReference type="ARBA" id="ARBA00004370"/>
    </source>
</evidence>
<dbReference type="Gene3D" id="2.60.40.10">
    <property type="entry name" value="Immunoglobulins"/>
    <property type="match status" value="1"/>
</dbReference>
<reference evidence="7" key="1">
    <citation type="submission" date="2025-08" db="UniProtKB">
        <authorList>
            <consortium name="Ensembl"/>
        </authorList>
    </citation>
    <scope>IDENTIFICATION</scope>
</reference>
<dbReference type="InterPro" id="IPR050504">
    <property type="entry name" value="IgSF_BTN/MOG"/>
</dbReference>
<dbReference type="Proteomes" id="UP000233160">
    <property type="component" value="Unassembled WGS sequence"/>
</dbReference>
<dbReference type="SUPFAM" id="SSF48726">
    <property type="entry name" value="Immunoglobulin"/>
    <property type="match status" value="1"/>
</dbReference>
<feature type="chain" id="PRO_5014406997" description="Ig-like domain-containing protein" evidence="5">
    <location>
        <begin position="29"/>
        <end position="226"/>
    </location>
</feature>
<protein>
    <recommendedName>
        <fullName evidence="6">Ig-like domain-containing protein</fullName>
    </recommendedName>
</protein>
<comment type="subcellular location">
    <subcellularLocation>
        <location evidence="1">Membrane</location>
    </subcellularLocation>
</comment>
<evidence type="ECO:0000256" key="5">
    <source>
        <dbReference type="SAM" id="SignalP"/>
    </source>
</evidence>
<evidence type="ECO:0000256" key="3">
    <source>
        <dbReference type="ARBA" id="ARBA00023319"/>
    </source>
</evidence>
<dbReference type="PANTHER" id="PTHR24100">
    <property type="entry name" value="BUTYROPHILIN"/>
    <property type="match status" value="1"/>
</dbReference>
<dbReference type="InterPro" id="IPR013106">
    <property type="entry name" value="Ig_V-set"/>
</dbReference>
<feature type="signal peptide" evidence="5">
    <location>
        <begin position="1"/>
        <end position="28"/>
    </location>
</feature>
<dbReference type="PANTHER" id="PTHR24100:SF139">
    <property type="entry name" value="BUTYROPHILIN SUBFAMILY 2 MEMBER A2"/>
    <property type="match status" value="1"/>
</dbReference>
<keyword evidence="8" id="KW-1185">Reference proteome</keyword>
<dbReference type="SMART" id="SM00406">
    <property type="entry name" value="IGv"/>
    <property type="match status" value="1"/>
</dbReference>
<feature type="domain" description="Ig-like" evidence="6">
    <location>
        <begin position="18"/>
        <end position="125"/>
    </location>
</feature>
<dbReference type="GO" id="GO:0009897">
    <property type="term" value="C:external side of plasma membrane"/>
    <property type="evidence" value="ECO:0007669"/>
    <property type="project" value="TreeGrafter"/>
</dbReference>